<dbReference type="Proteomes" id="UP001595887">
    <property type="component" value="Unassembled WGS sequence"/>
</dbReference>
<name>A0ABV8RFN7_9SPHN</name>
<protein>
    <recommendedName>
        <fullName evidence="3">Phage gp6-like head-tail connector protein</fullName>
    </recommendedName>
</protein>
<dbReference type="NCBIfam" id="TIGR02215">
    <property type="entry name" value="phage_chp_gp8"/>
    <property type="match status" value="1"/>
</dbReference>
<reference evidence="2" key="1">
    <citation type="journal article" date="2019" name="Int. J. Syst. Evol. Microbiol.">
        <title>The Global Catalogue of Microorganisms (GCM) 10K type strain sequencing project: providing services to taxonomists for standard genome sequencing and annotation.</title>
        <authorList>
            <consortium name="The Broad Institute Genomics Platform"/>
            <consortium name="The Broad Institute Genome Sequencing Center for Infectious Disease"/>
            <person name="Wu L."/>
            <person name="Ma J."/>
        </authorList>
    </citation>
    <scope>NUCLEOTIDE SEQUENCE [LARGE SCALE GENOMIC DNA]</scope>
    <source>
        <strain evidence="2">CECT 8531</strain>
    </source>
</reference>
<comment type="caution">
    <text evidence="1">The sequence shown here is derived from an EMBL/GenBank/DDBJ whole genome shotgun (WGS) entry which is preliminary data.</text>
</comment>
<gene>
    <name evidence="1" type="ORF">ACFOWX_03625</name>
</gene>
<sequence length="180" mass="19695">MLSIDPLNLDSFMLDEVRAYLRLDQDAEDTSLGAILLAAIVHAESFTRQIMIRRTVREIMPSSSHWQRLSASPVAAVVAVAGIPAEGSHFAMDESHYTARIDADGDAYISVRRAGSAGRIEVTYQAGLAASWSDLPESLRLAILRMTGHLHLYRDNDGDAGPPAAVAALLRPWRRMRLSA</sequence>
<dbReference type="Gene3D" id="1.10.3230.30">
    <property type="entry name" value="Phage gp6-like head-tail connector protein"/>
    <property type="match status" value="1"/>
</dbReference>
<accession>A0ABV8RFN7</accession>
<evidence type="ECO:0000313" key="2">
    <source>
        <dbReference type="Proteomes" id="UP001595887"/>
    </source>
</evidence>
<dbReference type="RefSeq" id="WP_381421394.1">
    <property type="nucleotide sequence ID" value="NZ_JBHSDH010000012.1"/>
</dbReference>
<dbReference type="InterPro" id="IPR011738">
    <property type="entry name" value="Phage_CHP"/>
</dbReference>
<dbReference type="CDD" id="cd08054">
    <property type="entry name" value="gp6"/>
    <property type="match status" value="1"/>
</dbReference>
<evidence type="ECO:0000313" key="1">
    <source>
        <dbReference type="EMBL" id="MFC4291499.1"/>
    </source>
</evidence>
<keyword evidence="2" id="KW-1185">Reference proteome</keyword>
<proteinExistence type="predicted"/>
<organism evidence="1 2">
    <name type="scientific">Sphingorhabdus arenilitoris</name>
    <dbReference type="NCBI Taxonomy" id="1490041"/>
    <lineage>
        <taxon>Bacteria</taxon>
        <taxon>Pseudomonadati</taxon>
        <taxon>Pseudomonadota</taxon>
        <taxon>Alphaproteobacteria</taxon>
        <taxon>Sphingomonadales</taxon>
        <taxon>Sphingomonadaceae</taxon>
        <taxon>Sphingorhabdus</taxon>
    </lineage>
</organism>
<dbReference type="EMBL" id="JBHSDH010000012">
    <property type="protein sequence ID" value="MFC4291499.1"/>
    <property type="molecule type" value="Genomic_DNA"/>
</dbReference>
<evidence type="ECO:0008006" key="3">
    <source>
        <dbReference type="Google" id="ProtNLM"/>
    </source>
</evidence>